<keyword evidence="4" id="KW-0520">NAD</keyword>
<evidence type="ECO:0000256" key="1">
    <source>
        <dbReference type="ARBA" id="ARBA00009463"/>
    </source>
</evidence>
<evidence type="ECO:0000256" key="2">
    <source>
        <dbReference type="ARBA" id="ARBA00023002"/>
    </source>
</evidence>
<dbReference type="GO" id="GO:0008691">
    <property type="term" value="F:3-hydroxybutyryl-CoA dehydrogenase activity"/>
    <property type="evidence" value="ECO:0007669"/>
    <property type="project" value="TreeGrafter"/>
</dbReference>
<feature type="domain" description="3-hydroxyacyl-CoA dehydrogenase C-terminal" evidence="5">
    <location>
        <begin position="182"/>
        <end position="280"/>
    </location>
</feature>
<feature type="binding site" evidence="4">
    <location>
        <position position="38"/>
    </location>
    <ligand>
        <name>NAD(+)</name>
        <dbReference type="ChEBI" id="CHEBI:57540"/>
    </ligand>
</feature>
<dbReference type="InterPro" id="IPR006108">
    <property type="entry name" value="3HC_DH_C"/>
</dbReference>
<evidence type="ECO:0000259" key="5">
    <source>
        <dbReference type="Pfam" id="PF00725"/>
    </source>
</evidence>
<dbReference type="SUPFAM" id="SSF48179">
    <property type="entry name" value="6-phosphogluconate dehydrogenase C-terminal domain-like"/>
    <property type="match status" value="1"/>
</dbReference>
<dbReference type="SUPFAM" id="SSF51735">
    <property type="entry name" value="NAD(P)-binding Rossmann-fold domains"/>
    <property type="match status" value="1"/>
</dbReference>
<keyword evidence="2" id="KW-0560">Oxidoreductase</keyword>
<name>A0A261RIQ4_9BORD</name>
<dbReference type="Gene3D" id="3.40.50.720">
    <property type="entry name" value="NAD(P)-binding Rossmann-like Domain"/>
    <property type="match status" value="1"/>
</dbReference>
<dbReference type="EMBL" id="NEVK01000003">
    <property type="protein sequence ID" value="OZI24924.1"/>
    <property type="molecule type" value="Genomic_DNA"/>
</dbReference>
<protein>
    <submittedName>
        <fullName evidence="7">3-hydroxybutyryl-CoA dehydrogenase</fullName>
    </submittedName>
</protein>
<dbReference type="InterPro" id="IPR008927">
    <property type="entry name" value="6-PGluconate_DH-like_C_sf"/>
</dbReference>
<dbReference type="Gene3D" id="1.10.1040.10">
    <property type="entry name" value="N-(1-d-carboxylethyl)-l-norvaline Dehydrogenase, domain 2"/>
    <property type="match status" value="1"/>
</dbReference>
<feature type="binding site" evidence="4">
    <location>
        <position position="272"/>
    </location>
    <ligand>
        <name>NAD(+)</name>
        <dbReference type="ChEBI" id="CHEBI:57540"/>
    </ligand>
</feature>
<evidence type="ECO:0000259" key="6">
    <source>
        <dbReference type="Pfam" id="PF02737"/>
    </source>
</evidence>
<dbReference type="InterPro" id="IPR013328">
    <property type="entry name" value="6PGD_dom2"/>
</dbReference>
<dbReference type="PIRSF" id="PIRSF000105">
    <property type="entry name" value="HCDH"/>
    <property type="match status" value="1"/>
</dbReference>
<gene>
    <name evidence="7" type="ORF">CAL19_05420</name>
</gene>
<accession>A0A261RIQ4</accession>
<feature type="binding site" evidence="4">
    <location>
        <position position="114"/>
    </location>
    <ligand>
        <name>NAD(+)</name>
        <dbReference type="ChEBI" id="CHEBI:57540"/>
    </ligand>
</feature>
<dbReference type="RefSeq" id="WP_094796206.1">
    <property type="nucleotide sequence ID" value="NZ_NEVK01000003.1"/>
</dbReference>
<evidence type="ECO:0000313" key="7">
    <source>
        <dbReference type="EMBL" id="OZI24924.1"/>
    </source>
</evidence>
<dbReference type="PANTHER" id="PTHR48075:SF5">
    <property type="entry name" value="3-HYDROXYBUTYRYL-COA DEHYDROGENASE"/>
    <property type="match status" value="1"/>
</dbReference>
<dbReference type="InterPro" id="IPR006176">
    <property type="entry name" value="3-OHacyl-CoA_DH_NAD-bd"/>
</dbReference>
<dbReference type="InterPro" id="IPR022694">
    <property type="entry name" value="3-OHacyl-CoA_DH"/>
</dbReference>
<dbReference type="Pfam" id="PF02737">
    <property type="entry name" value="3HCDH_N"/>
    <property type="match status" value="1"/>
</dbReference>
<dbReference type="InterPro" id="IPR036291">
    <property type="entry name" value="NAD(P)-bd_dom_sf"/>
</dbReference>
<dbReference type="PROSITE" id="PS00067">
    <property type="entry name" value="3HCDH"/>
    <property type="match status" value="1"/>
</dbReference>
<dbReference type="AlphaFoldDB" id="A0A261RIQ4"/>
<dbReference type="GO" id="GO:0070403">
    <property type="term" value="F:NAD+ binding"/>
    <property type="evidence" value="ECO:0007669"/>
    <property type="project" value="InterPro"/>
</dbReference>
<evidence type="ECO:0000256" key="3">
    <source>
        <dbReference type="PIRSR" id="PIRSR000105-1"/>
    </source>
</evidence>
<dbReference type="InterPro" id="IPR006180">
    <property type="entry name" value="3-OHacyl-CoA_DH_CS"/>
</dbReference>
<feature type="domain" description="3-hydroxyacyl-CoA dehydrogenase NAD binding" evidence="6">
    <location>
        <begin position="11"/>
        <end position="179"/>
    </location>
</feature>
<evidence type="ECO:0000313" key="8">
    <source>
        <dbReference type="Proteomes" id="UP000216947"/>
    </source>
</evidence>
<reference evidence="8" key="1">
    <citation type="submission" date="2017-05" db="EMBL/GenBank/DDBJ databases">
        <title>Complete and WGS of Bordetella genogroups.</title>
        <authorList>
            <person name="Spilker T."/>
            <person name="Lipuma J."/>
        </authorList>
    </citation>
    <scope>NUCLEOTIDE SEQUENCE [LARGE SCALE GENOMIC DNA]</scope>
    <source>
        <strain evidence="8">AU18089</strain>
    </source>
</reference>
<evidence type="ECO:0000256" key="4">
    <source>
        <dbReference type="PIRSR" id="PIRSR000105-2"/>
    </source>
</evidence>
<dbReference type="Pfam" id="PF00725">
    <property type="entry name" value="3HCDH"/>
    <property type="match status" value="1"/>
</dbReference>
<keyword evidence="8" id="KW-1185">Reference proteome</keyword>
<feature type="binding site" evidence="4">
    <location>
        <position position="93"/>
    </location>
    <ligand>
        <name>NAD(+)</name>
        <dbReference type="ChEBI" id="CHEBI:57540"/>
    </ligand>
</feature>
<feature type="binding site" evidence="4">
    <location>
        <begin position="15"/>
        <end position="20"/>
    </location>
    <ligand>
        <name>NAD(+)</name>
        <dbReference type="ChEBI" id="CHEBI:57540"/>
    </ligand>
</feature>
<comment type="similarity">
    <text evidence="1">Belongs to the 3-hydroxyacyl-CoA dehydrogenase family.</text>
</comment>
<feature type="site" description="Important for catalytic activity" evidence="3">
    <location>
        <position position="135"/>
    </location>
</feature>
<proteinExistence type="inferred from homology"/>
<sequence>MNQTTDSRARVSVLGAGLMGHGIAQAFMVAGFQVAIWDPNPAVRADVPRRIAGHLELLGQSRPVDVRISDTLEQCVEDCDLVVEAAPEKLDIKRELVRAIDAANPHCIVASNTSVLRITEIAAGSALASRIVGTHWWNPPYLMPLVEVVHGEQTDKRVVQRVIAWLEQAGKIPVEVYRDVPGFVGNRMQFALVREAAHIVEQGICAPETVDLVARLTFGRRLPEIGPLRNADFIGLDLTSDIMDYLAPSLSNVGQAPRMFREKVEAGNIGAKSGQGTYAWQPSERDATERRLLEHLIAVSRQEKTE</sequence>
<organism evidence="7 8">
    <name type="scientific">Bordetella genomosp. 7</name>
    <dbReference type="NCBI Taxonomy" id="1416805"/>
    <lineage>
        <taxon>Bacteria</taxon>
        <taxon>Pseudomonadati</taxon>
        <taxon>Pseudomonadota</taxon>
        <taxon>Betaproteobacteria</taxon>
        <taxon>Burkholderiales</taxon>
        <taxon>Alcaligenaceae</taxon>
        <taxon>Bordetella</taxon>
    </lineage>
</organism>
<feature type="binding site" evidence="4">
    <location>
        <position position="138"/>
    </location>
    <ligand>
        <name>NAD(+)</name>
        <dbReference type="ChEBI" id="CHEBI:57540"/>
    </ligand>
</feature>
<dbReference type="Proteomes" id="UP000216947">
    <property type="component" value="Unassembled WGS sequence"/>
</dbReference>
<comment type="caution">
    <text evidence="7">The sequence shown here is derived from an EMBL/GenBank/DDBJ whole genome shotgun (WGS) entry which is preliminary data.</text>
</comment>
<dbReference type="GO" id="GO:0006635">
    <property type="term" value="P:fatty acid beta-oxidation"/>
    <property type="evidence" value="ECO:0007669"/>
    <property type="project" value="TreeGrafter"/>
</dbReference>
<feature type="binding site" evidence="4">
    <location>
        <position position="88"/>
    </location>
    <ligand>
        <name>NAD(+)</name>
        <dbReference type="ChEBI" id="CHEBI:57540"/>
    </ligand>
</feature>
<dbReference type="PANTHER" id="PTHR48075">
    <property type="entry name" value="3-HYDROXYACYL-COA DEHYDROGENASE FAMILY PROTEIN"/>
    <property type="match status" value="1"/>
</dbReference>